<evidence type="ECO:0000256" key="7">
    <source>
        <dbReference type="ARBA" id="ARBA00023186"/>
    </source>
</evidence>
<feature type="region of interest" description="Disordered" evidence="10">
    <location>
        <begin position="341"/>
        <end position="370"/>
    </location>
</feature>
<dbReference type="AlphaFoldDB" id="A0A9P0G0F1"/>
<evidence type="ECO:0000256" key="5">
    <source>
        <dbReference type="ARBA" id="ARBA00022989"/>
    </source>
</evidence>
<evidence type="ECO:0000259" key="14">
    <source>
        <dbReference type="PROSITE" id="PS50090"/>
    </source>
</evidence>
<dbReference type="PANTHER" id="PTHR44653">
    <property type="entry name" value="DNAJ HOMOLOG SUBFAMILY C MEMBER 1"/>
    <property type="match status" value="1"/>
</dbReference>
<dbReference type="InterPro" id="IPR009057">
    <property type="entry name" value="Homeodomain-like_sf"/>
</dbReference>
<dbReference type="InterPro" id="IPR052606">
    <property type="entry name" value="DnaJ_domain_protein"/>
</dbReference>
<feature type="region of interest" description="Disordered" evidence="10">
    <location>
        <begin position="427"/>
        <end position="465"/>
    </location>
</feature>
<evidence type="ECO:0000256" key="12">
    <source>
        <dbReference type="SAM" id="SignalP"/>
    </source>
</evidence>
<dbReference type="GO" id="GO:0012505">
    <property type="term" value="C:endomembrane system"/>
    <property type="evidence" value="ECO:0007669"/>
    <property type="project" value="UniProtKB-SubCell"/>
</dbReference>
<dbReference type="InterPro" id="IPR001623">
    <property type="entry name" value="DnaJ_domain"/>
</dbReference>
<evidence type="ECO:0000256" key="1">
    <source>
        <dbReference type="ARBA" id="ARBA00004123"/>
    </source>
</evidence>
<dbReference type="SMART" id="SM00717">
    <property type="entry name" value="SANT"/>
    <property type="match status" value="2"/>
</dbReference>
<dbReference type="FunFam" id="1.10.10.60:FF:000180">
    <property type="entry name" value="DnaJ (Hsp40) homolog, subfamily C, member 2"/>
    <property type="match status" value="1"/>
</dbReference>
<feature type="signal peptide" evidence="12">
    <location>
        <begin position="1"/>
        <end position="18"/>
    </location>
</feature>
<evidence type="ECO:0000256" key="8">
    <source>
        <dbReference type="ARBA" id="ARBA00023242"/>
    </source>
</evidence>
<accession>A0A9P0G0F1</accession>
<dbReference type="SMART" id="SM00271">
    <property type="entry name" value="DnaJ"/>
    <property type="match status" value="1"/>
</dbReference>
<dbReference type="PRINTS" id="PR00625">
    <property type="entry name" value="JDOMAIN"/>
</dbReference>
<keyword evidence="16" id="KW-1185">Reference proteome</keyword>
<dbReference type="PROSITE" id="PS00636">
    <property type="entry name" value="DNAJ_1"/>
    <property type="match status" value="1"/>
</dbReference>
<feature type="domain" description="J" evidence="13">
    <location>
        <begin position="36"/>
        <end position="100"/>
    </location>
</feature>
<dbReference type="KEGG" id="btab:109034113"/>
<comment type="subcellular location">
    <subcellularLocation>
        <location evidence="9">Endomembrane system</location>
        <topology evidence="9">Single-pass membrane protein</topology>
    </subcellularLocation>
    <subcellularLocation>
        <location evidence="1">Nucleus</location>
    </subcellularLocation>
</comment>
<dbReference type="PROSITE" id="PS50090">
    <property type="entry name" value="MYB_LIKE"/>
    <property type="match status" value="1"/>
</dbReference>
<dbReference type="InterPro" id="IPR018253">
    <property type="entry name" value="DnaJ_domain_CS"/>
</dbReference>
<evidence type="ECO:0000256" key="6">
    <source>
        <dbReference type="ARBA" id="ARBA00023136"/>
    </source>
</evidence>
<dbReference type="Pfam" id="PF23082">
    <property type="entry name" value="Myb_DNA-binding_2"/>
    <property type="match status" value="2"/>
</dbReference>
<dbReference type="PROSITE" id="PS51257">
    <property type="entry name" value="PROKAR_LIPOPROTEIN"/>
    <property type="match status" value="1"/>
</dbReference>
<dbReference type="SUPFAM" id="SSF46689">
    <property type="entry name" value="Homeodomain-like"/>
    <property type="match status" value="2"/>
</dbReference>
<keyword evidence="4" id="KW-0677">Repeat</keyword>
<evidence type="ECO:0000256" key="9">
    <source>
        <dbReference type="ARBA" id="ARBA00037847"/>
    </source>
</evidence>
<dbReference type="CDD" id="cd00167">
    <property type="entry name" value="SANT"/>
    <property type="match status" value="2"/>
</dbReference>
<dbReference type="EMBL" id="OU963864">
    <property type="protein sequence ID" value="CAH0769651.1"/>
    <property type="molecule type" value="Genomic_DNA"/>
</dbReference>
<feature type="transmembrane region" description="Helical" evidence="11">
    <location>
        <begin position="122"/>
        <end position="146"/>
    </location>
</feature>
<gene>
    <name evidence="15" type="ORF">BEMITA_LOCUS6620</name>
</gene>
<dbReference type="InterPro" id="IPR036869">
    <property type="entry name" value="J_dom_sf"/>
</dbReference>
<keyword evidence="5 11" id="KW-1133">Transmembrane helix</keyword>
<organism evidence="15 16">
    <name type="scientific">Bemisia tabaci</name>
    <name type="common">Sweetpotato whitefly</name>
    <name type="synonym">Aleurodes tabaci</name>
    <dbReference type="NCBI Taxonomy" id="7038"/>
    <lineage>
        <taxon>Eukaryota</taxon>
        <taxon>Metazoa</taxon>
        <taxon>Ecdysozoa</taxon>
        <taxon>Arthropoda</taxon>
        <taxon>Hexapoda</taxon>
        <taxon>Insecta</taxon>
        <taxon>Pterygota</taxon>
        <taxon>Neoptera</taxon>
        <taxon>Paraneoptera</taxon>
        <taxon>Hemiptera</taxon>
        <taxon>Sternorrhyncha</taxon>
        <taxon>Aleyrodoidea</taxon>
        <taxon>Aleyrodidae</taxon>
        <taxon>Aleyrodinae</taxon>
        <taxon>Bemisia</taxon>
    </lineage>
</organism>
<dbReference type="CDD" id="cd06257">
    <property type="entry name" value="DnaJ"/>
    <property type="match status" value="1"/>
</dbReference>
<dbReference type="Proteomes" id="UP001152759">
    <property type="component" value="Chromosome 3"/>
</dbReference>
<evidence type="ECO:0000259" key="13">
    <source>
        <dbReference type="PROSITE" id="PS50076"/>
    </source>
</evidence>
<feature type="domain" description="Myb-like" evidence="14">
    <location>
        <begin position="365"/>
        <end position="420"/>
    </location>
</feature>
<evidence type="ECO:0000256" key="3">
    <source>
        <dbReference type="ARBA" id="ARBA00022729"/>
    </source>
</evidence>
<dbReference type="GO" id="GO:0005634">
    <property type="term" value="C:nucleus"/>
    <property type="evidence" value="ECO:0007669"/>
    <property type="project" value="UniProtKB-SubCell"/>
</dbReference>
<proteinExistence type="predicted"/>
<sequence>MRKICFLLIWSLFSCVSAWDSDELEVFDVVEDVKENFYTLLQVPKDANLQAIKKAFRSLSLVLHPDKNDAPDAEQKFRQLVSVYDILRDPAKRAHYDRVLETGLPDWRMPVYYYRRVRRMGLFEMIIILFVIVSIGQYLVSWAAYAEKVYTMQEIMGSKLKKQLKKQKKGKADPQLPPELEFEIPKPSVKNTLPFQVPYFLWFLVIRLPPLCYDALNEWWERRKEEPAESEPEVEIREKPRRKRVYNNPLPEVGKDATLRQAKPVAQPKAPAAKPSVPLIVGGLWTDDDLAELVRLVKKFPPGLPDRWEKISETMRRPVNEITHMAKKLKESNYQINSTKEDVELEPEAPKKTKTRGGKMGNDELPNGTVENWSQTQQKALENAMAKYPKGGVGDRWEKISNAVPGKSKEECLLRYKHLVEIVKKKKQMEEEEKQQGEQPVNSLSNSEDVTEENCSQIPEINEIS</sequence>
<dbReference type="PROSITE" id="PS50076">
    <property type="entry name" value="DNAJ_2"/>
    <property type="match status" value="1"/>
</dbReference>
<keyword evidence="2 11" id="KW-0812">Transmembrane</keyword>
<dbReference type="PANTHER" id="PTHR44653:SF2">
    <property type="entry name" value="DNAJ HOMOLOG SUBFAMILY C MEMBER 1"/>
    <property type="match status" value="1"/>
</dbReference>
<evidence type="ECO:0000313" key="16">
    <source>
        <dbReference type="Proteomes" id="UP001152759"/>
    </source>
</evidence>
<dbReference type="SUPFAM" id="SSF46565">
    <property type="entry name" value="Chaperone J-domain"/>
    <property type="match status" value="1"/>
</dbReference>
<keyword evidence="6 11" id="KW-0472">Membrane</keyword>
<dbReference type="Gene3D" id="1.10.287.110">
    <property type="entry name" value="DnaJ domain"/>
    <property type="match status" value="1"/>
</dbReference>
<evidence type="ECO:0000256" key="4">
    <source>
        <dbReference type="ARBA" id="ARBA00022737"/>
    </source>
</evidence>
<evidence type="ECO:0000313" key="15">
    <source>
        <dbReference type="EMBL" id="CAH0769651.1"/>
    </source>
</evidence>
<keyword evidence="7" id="KW-0143">Chaperone</keyword>
<evidence type="ECO:0000256" key="2">
    <source>
        <dbReference type="ARBA" id="ARBA00022692"/>
    </source>
</evidence>
<keyword evidence="8" id="KW-0539">Nucleus</keyword>
<keyword evidence="3 12" id="KW-0732">Signal</keyword>
<reference evidence="15" key="1">
    <citation type="submission" date="2021-12" db="EMBL/GenBank/DDBJ databases">
        <authorList>
            <person name="King R."/>
        </authorList>
    </citation>
    <scope>NUCLEOTIDE SEQUENCE</scope>
</reference>
<dbReference type="InterPro" id="IPR001005">
    <property type="entry name" value="SANT/Myb"/>
</dbReference>
<protein>
    <submittedName>
        <fullName evidence="15">Uncharacterized protein</fullName>
    </submittedName>
</protein>
<feature type="chain" id="PRO_5040279834" evidence="12">
    <location>
        <begin position="19"/>
        <end position="465"/>
    </location>
</feature>
<name>A0A9P0G0F1_BEMTA</name>
<dbReference type="Gene3D" id="1.10.10.60">
    <property type="entry name" value="Homeodomain-like"/>
    <property type="match status" value="2"/>
</dbReference>
<evidence type="ECO:0000256" key="10">
    <source>
        <dbReference type="SAM" id="MobiDB-lite"/>
    </source>
</evidence>
<dbReference type="Pfam" id="PF00226">
    <property type="entry name" value="DnaJ"/>
    <property type="match status" value="1"/>
</dbReference>
<evidence type="ECO:0000256" key="11">
    <source>
        <dbReference type="SAM" id="Phobius"/>
    </source>
</evidence>
<feature type="compositionally biased region" description="Polar residues" evidence="10">
    <location>
        <begin position="440"/>
        <end position="465"/>
    </location>
</feature>